<evidence type="ECO:0000313" key="2">
    <source>
        <dbReference type="EMBL" id="MFC7342858.1"/>
    </source>
</evidence>
<dbReference type="InterPro" id="IPR036866">
    <property type="entry name" value="RibonucZ/Hydroxyglut_hydro"/>
</dbReference>
<dbReference type="Pfam" id="PF00753">
    <property type="entry name" value="Lactamase_B"/>
    <property type="match status" value="1"/>
</dbReference>
<dbReference type="EMBL" id="JBHTCJ010000007">
    <property type="protein sequence ID" value="MFC7342858.1"/>
    <property type="molecule type" value="Genomic_DNA"/>
</dbReference>
<dbReference type="SUPFAM" id="SSF56281">
    <property type="entry name" value="Metallo-hydrolase/oxidoreductase"/>
    <property type="match status" value="1"/>
</dbReference>
<gene>
    <name evidence="2" type="ORF">ACFQRI_15755</name>
</gene>
<dbReference type="InterPro" id="IPR001279">
    <property type="entry name" value="Metallo-B-lactamas"/>
</dbReference>
<comment type="caution">
    <text evidence="2">The sequence shown here is derived from an EMBL/GenBank/DDBJ whole genome shotgun (WGS) entry which is preliminary data.</text>
</comment>
<dbReference type="PANTHER" id="PTHR42773:SF1">
    <property type="entry name" value="METALLO-BETA-LACTAMASE FAMILY PROTEIN"/>
    <property type="match status" value="1"/>
</dbReference>
<evidence type="ECO:0000259" key="1">
    <source>
        <dbReference type="SMART" id="SM00849"/>
    </source>
</evidence>
<dbReference type="Proteomes" id="UP001596504">
    <property type="component" value="Unassembled WGS sequence"/>
</dbReference>
<dbReference type="RefSeq" id="WP_380669158.1">
    <property type="nucleotide sequence ID" value="NZ_JBHTCJ010000007.1"/>
</dbReference>
<dbReference type="EC" id="3.-.-.-" evidence="2"/>
<protein>
    <submittedName>
        <fullName evidence="2">MBL fold metallo-hydrolase</fullName>
        <ecNumber evidence="2">3.-.-.-</ecNumber>
    </submittedName>
</protein>
<feature type="domain" description="Metallo-beta-lactamase" evidence="1">
    <location>
        <begin position="21"/>
        <end position="183"/>
    </location>
</feature>
<keyword evidence="3" id="KW-1185">Reference proteome</keyword>
<reference evidence="3" key="1">
    <citation type="journal article" date="2019" name="Int. J. Syst. Evol. Microbiol.">
        <title>The Global Catalogue of Microorganisms (GCM) 10K type strain sequencing project: providing services to taxonomists for standard genome sequencing and annotation.</title>
        <authorList>
            <consortium name="The Broad Institute Genomics Platform"/>
            <consortium name="The Broad Institute Genome Sequencing Center for Infectious Disease"/>
            <person name="Wu L."/>
            <person name="Ma J."/>
        </authorList>
    </citation>
    <scope>NUCLEOTIDE SEQUENCE [LARGE SCALE GENOMIC DNA]</scope>
    <source>
        <strain evidence="3">WLHS5</strain>
    </source>
</reference>
<proteinExistence type="predicted"/>
<sequence>MRKIRQDLWETEAEHPAPGLNTRAYLWSGPDGNVLFYNTSLPAEHDALAELGGVDHQYLSHQDEIGPSLRAIKERFGSALHISATEAPLAGKTCAVDGTFDRQQSEHGFEVIPTPGHTPGSACFLVPSADGKTYLFTGDTIVRAAEGNWFAGYLPGHSDRDSLAATLRQLSALTPDVVISSAFAGETGVTELDRPWADCAQEALDELLSAAPN</sequence>
<organism evidence="2 3">
    <name type="scientific">Saccharopolyspora griseoalba</name>
    <dbReference type="NCBI Taxonomy" id="1431848"/>
    <lineage>
        <taxon>Bacteria</taxon>
        <taxon>Bacillati</taxon>
        <taxon>Actinomycetota</taxon>
        <taxon>Actinomycetes</taxon>
        <taxon>Pseudonocardiales</taxon>
        <taxon>Pseudonocardiaceae</taxon>
        <taxon>Saccharopolyspora</taxon>
    </lineage>
</organism>
<name>A0ABW2LKB9_9PSEU</name>
<dbReference type="Gene3D" id="3.60.15.10">
    <property type="entry name" value="Ribonuclease Z/Hydroxyacylglutathione hydrolase-like"/>
    <property type="match status" value="1"/>
</dbReference>
<dbReference type="GO" id="GO:0016787">
    <property type="term" value="F:hydrolase activity"/>
    <property type="evidence" value="ECO:0007669"/>
    <property type="project" value="UniProtKB-KW"/>
</dbReference>
<evidence type="ECO:0000313" key="3">
    <source>
        <dbReference type="Proteomes" id="UP001596504"/>
    </source>
</evidence>
<accession>A0ABW2LKB9</accession>
<dbReference type="PANTHER" id="PTHR42773">
    <property type="entry name" value="METALLO-BETA-LACTAMASE-RELATED"/>
    <property type="match status" value="1"/>
</dbReference>
<keyword evidence="2" id="KW-0378">Hydrolase</keyword>
<dbReference type="SMART" id="SM00849">
    <property type="entry name" value="Lactamase_B"/>
    <property type="match status" value="1"/>
</dbReference>